<sequence length="309" mass="34022">MEVRNLSIMTLIQGMLLILLLRGAECSKAPEQGCKTRWFDRDDPSGKGDYETLTHLVKEYPGQICTNPIGIKVRTLDGSPLQTSLVQFSDTTSGFGCVNNFLSPAGMCKDYEVQFTCPDSFCSGCKTRWFDRDDPSGKGDYETLTHLVKEYPGQICTNPIGIKVRTLDGSPLQTSLVQFSDTTSGFGCVNNFLSPAGMCKDYEVQFTCPDSFCSVCTTQWFDRDDPSGYGDYETLSDLRTEYPGQICTNPIGIEVRTIDGSPLQTSLIQFSDTTSGFGCVNKLTPPQGYCKDYTVRFTCPAAFCSGKAH</sequence>
<dbReference type="InParanoid" id="A0A6P8P8Y7"/>
<name>A0A6P8P8Y7_GEOSA</name>
<dbReference type="KEGG" id="gsh:117348843"/>
<dbReference type="GeneID" id="117348843"/>
<keyword evidence="4" id="KW-0325">Glycoprotein</keyword>
<dbReference type="OrthoDB" id="6049857at2759"/>
<dbReference type="InterPro" id="IPR025155">
    <property type="entry name" value="WxxW_domain"/>
</dbReference>
<evidence type="ECO:0000256" key="1">
    <source>
        <dbReference type="ARBA" id="ARBA00004613"/>
    </source>
</evidence>
<dbReference type="Pfam" id="PF13330">
    <property type="entry name" value="Mucin2_WxxW"/>
    <property type="match status" value="3"/>
</dbReference>
<evidence type="ECO:0000259" key="6">
    <source>
        <dbReference type="Pfam" id="PF13330"/>
    </source>
</evidence>
<keyword evidence="2" id="KW-0964">Secreted</keyword>
<dbReference type="PANTHER" id="PTHR15031">
    <property type="entry name" value="CARTILAGE INTERMEDIATE LAYER PROTEIN CLIP"/>
    <property type="match status" value="1"/>
</dbReference>
<evidence type="ECO:0000313" key="7">
    <source>
        <dbReference type="Proteomes" id="UP000515159"/>
    </source>
</evidence>
<feature type="chain" id="PRO_5027641203" evidence="5">
    <location>
        <begin position="27"/>
        <end position="309"/>
    </location>
</feature>
<dbReference type="AlphaFoldDB" id="A0A6P8P8Y7"/>
<evidence type="ECO:0000256" key="4">
    <source>
        <dbReference type="ARBA" id="ARBA00023180"/>
    </source>
</evidence>
<dbReference type="PANTHER" id="PTHR15031:SF4">
    <property type="entry name" value="CARTILAGE INTERMEDIATE LAYER PROTEIN 1"/>
    <property type="match status" value="1"/>
</dbReference>
<feature type="domain" description="WxxW" evidence="6">
    <location>
        <begin position="36"/>
        <end position="117"/>
    </location>
</feature>
<protein>
    <submittedName>
        <fullName evidence="8">Cartilage intermediate layer protein 1-like isoform X1</fullName>
    </submittedName>
</protein>
<proteinExistence type="predicted"/>
<comment type="subcellular location">
    <subcellularLocation>
        <location evidence="1">Secreted</location>
    </subcellularLocation>
</comment>
<organism evidence="7 8">
    <name type="scientific">Geotrypetes seraphini</name>
    <name type="common">Gaboon caecilian</name>
    <name type="synonym">Caecilia seraphini</name>
    <dbReference type="NCBI Taxonomy" id="260995"/>
    <lineage>
        <taxon>Eukaryota</taxon>
        <taxon>Metazoa</taxon>
        <taxon>Chordata</taxon>
        <taxon>Craniata</taxon>
        <taxon>Vertebrata</taxon>
        <taxon>Euteleostomi</taxon>
        <taxon>Amphibia</taxon>
        <taxon>Gymnophiona</taxon>
        <taxon>Geotrypetes</taxon>
    </lineage>
</organism>
<reference evidence="8" key="1">
    <citation type="submission" date="2025-08" db="UniProtKB">
        <authorList>
            <consortium name="RefSeq"/>
        </authorList>
    </citation>
    <scope>IDENTIFICATION</scope>
</reference>
<dbReference type="RefSeq" id="XP_033777275.1">
    <property type="nucleotide sequence ID" value="XM_033921384.1"/>
</dbReference>
<feature type="domain" description="WxxW" evidence="6">
    <location>
        <begin position="127"/>
        <end position="208"/>
    </location>
</feature>
<gene>
    <name evidence="8" type="primary">LOC117348843</name>
</gene>
<feature type="domain" description="WxxW" evidence="6">
    <location>
        <begin position="218"/>
        <end position="299"/>
    </location>
</feature>
<evidence type="ECO:0000256" key="2">
    <source>
        <dbReference type="ARBA" id="ARBA00022525"/>
    </source>
</evidence>
<dbReference type="InterPro" id="IPR039675">
    <property type="entry name" value="CILP1/CILP2"/>
</dbReference>
<keyword evidence="7" id="KW-1185">Reference proteome</keyword>
<evidence type="ECO:0000256" key="5">
    <source>
        <dbReference type="SAM" id="SignalP"/>
    </source>
</evidence>
<dbReference type="Proteomes" id="UP000515159">
    <property type="component" value="Chromosome 15"/>
</dbReference>
<accession>A0A6P8P8Y7</accession>
<keyword evidence="3 5" id="KW-0732">Signal</keyword>
<dbReference type="GO" id="GO:0005576">
    <property type="term" value="C:extracellular region"/>
    <property type="evidence" value="ECO:0007669"/>
    <property type="project" value="UniProtKB-SubCell"/>
</dbReference>
<evidence type="ECO:0000256" key="3">
    <source>
        <dbReference type="ARBA" id="ARBA00022729"/>
    </source>
</evidence>
<feature type="signal peptide" evidence="5">
    <location>
        <begin position="1"/>
        <end position="26"/>
    </location>
</feature>
<evidence type="ECO:0000313" key="8">
    <source>
        <dbReference type="RefSeq" id="XP_033777275.1"/>
    </source>
</evidence>